<evidence type="ECO:0000256" key="4">
    <source>
        <dbReference type="ARBA" id="ARBA00022989"/>
    </source>
</evidence>
<sequence>MKKGTYININFIGQRVLKTALGAPIAMAISDMLGLKYGLAAGIIVILSIQNTKKESFTVALKRFVSTIIALGISSILFKIFSFSPWVFGVFLMLFIPIAVKVKVGDGIVVSSVLVTHLMSEKSVNMSILGNEVMLFLIGAIIALILNLYMPSVENEINEEQRYIEELIKYILIEMSISLTQRSVSIKEELRFNELEETLNRGKKRAIINYNNYFFINSNYYNSYMDMRINQLEILKSMRGYFQRLSEIYHQNYMLSEFINDIGESIHEKNNAETLLKELNLLKEKFRIMDLPKTREEFENRSLLFQFLNDMEQFLKVKNNFAKDRGMYV</sequence>
<feature type="transmembrane region" description="Helical" evidence="6">
    <location>
        <begin position="61"/>
        <end position="81"/>
    </location>
</feature>
<name>A0A1I0W6K5_9CLOT</name>
<feature type="transmembrane region" description="Helical" evidence="6">
    <location>
        <begin position="25"/>
        <end position="49"/>
    </location>
</feature>
<evidence type="ECO:0000256" key="6">
    <source>
        <dbReference type="SAM" id="Phobius"/>
    </source>
</evidence>
<dbReference type="GO" id="GO:0005886">
    <property type="term" value="C:plasma membrane"/>
    <property type="evidence" value="ECO:0007669"/>
    <property type="project" value="UniProtKB-SubCell"/>
</dbReference>
<keyword evidence="4 6" id="KW-1133">Transmembrane helix</keyword>
<dbReference type="InterPro" id="IPR010343">
    <property type="entry name" value="ArAE_1"/>
</dbReference>
<evidence type="ECO:0000313" key="9">
    <source>
        <dbReference type="Proteomes" id="UP000198619"/>
    </source>
</evidence>
<proteinExistence type="predicted"/>
<feature type="domain" description="Putative aromatic acid exporter C-terminal" evidence="7">
    <location>
        <begin position="154"/>
        <end position="319"/>
    </location>
</feature>
<keyword evidence="5 6" id="KW-0472">Membrane</keyword>
<keyword evidence="2" id="KW-1003">Cell membrane</keyword>
<dbReference type="PANTHER" id="PTHR40064">
    <property type="entry name" value="MEMBRANE PROTEIN-RELATED"/>
    <property type="match status" value="1"/>
</dbReference>
<feature type="transmembrane region" description="Helical" evidence="6">
    <location>
        <begin position="87"/>
        <end position="116"/>
    </location>
</feature>
<dbReference type="EMBL" id="FOKI01000004">
    <property type="protein sequence ID" value="SFA84201.1"/>
    <property type="molecule type" value="Genomic_DNA"/>
</dbReference>
<feature type="transmembrane region" description="Helical" evidence="6">
    <location>
        <begin position="128"/>
        <end position="150"/>
    </location>
</feature>
<evidence type="ECO:0000256" key="1">
    <source>
        <dbReference type="ARBA" id="ARBA00004651"/>
    </source>
</evidence>
<keyword evidence="3 6" id="KW-0812">Transmembrane</keyword>
<gene>
    <name evidence="8" type="ORF">SAMN04488528_100482</name>
</gene>
<dbReference type="InterPro" id="IPR052984">
    <property type="entry name" value="UPF0421"/>
</dbReference>
<dbReference type="InterPro" id="IPR021062">
    <property type="entry name" value="ArAE_1_C"/>
</dbReference>
<protein>
    <submittedName>
        <fullName evidence="8">Uncharacterized membrane protein YgaE, UPF0421/DUF939 family</fullName>
    </submittedName>
</protein>
<comment type="subcellular location">
    <subcellularLocation>
        <location evidence="1">Cell membrane</location>
        <topology evidence="1">Multi-pass membrane protein</topology>
    </subcellularLocation>
</comment>
<evidence type="ECO:0000256" key="3">
    <source>
        <dbReference type="ARBA" id="ARBA00022692"/>
    </source>
</evidence>
<keyword evidence="9" id="KW-1185">Reference proteome</keyword>
<dbReference type="PANTHER" id="PTHR40064:SF1">
    <property type="entry name" value="MEMBRANE PROTEIN"/>
    <property type="match status" value="1"/>
</dbReference>
<dbReference type="Pfam" id="PF06081">
    <property type="entry name" value="ArAE_1"/>
    <property type="match status" value="1"/>
</dbReference>
<reference evidence="8 9" key="1">
    <citation type="submission" date="2016-10" db="EMBL/GenBank/DDBJ databases">
        <authorList>
            <person name="de Groot N.N."/>
        </authorList>
    </citation>
    <scope>NUCLEOTIDE SEQUENCE [LARGE SCALE GENOMIC DNA]</scope>
    <source>
        <strain evidence="8 9">DSM 12271</strain>
    </source>
</reference>
<evidence type="ECO:0000256" key="5">
    <source>
        <dbReference type="ARBA" id="ARBA00023136"/>
    </source>
</evidence>
<evidence type="ECO:0000313" key="8">
    <source>
        <dbReference type="EMBL" id="SFA84201.1"/>
    </source>
</evidence>
<evidence type="ECO:0000259" key="7">
    <source>
        <dbReference type="Pfam" id="PF11728"/>
    </source>
</evidence>
<dbReference type="STRING" id="84698.SAMN04488528_100482"/>
<organism evidence="8 9">
    <name type="scientific">Clostridium frigidicarnis</name>
    <dbReference type="NCBI Taxonomy" id="84698"/>
    <lineage>
        <taxon>Bacteria</taxon>
        <taxon>Bacillati</taxon>
        <taxon>Bacillota</taxon>
        <taxon>Clostridia</taxon>
        <taxon>Eubacteriales</taxon>
        <taxon>Clostridiaceae</taxon>
        <taxon>Clostridium</taxon>
    </lineage>
</organism>
<dbReference type="Gene3D" id="1.20.120.940">
    <property type="entry name" value="Putative aromatic acid exporter, C-terminal domain"/>
    <property type="match status" value="1"/>
</dbReference>
<evidence type="ECO:0000256" key="2">
    <source>
        <dbReference type="ARBA" id="ARBA00022475"/>
    </source>
</evidence>
<dbReference type="AlphaFoldDB" id="A0A1I0W6K5"/>
<dbReference type="Pfam" id="PF11728">
    <property type="entry name" value="ArAE_1_C"/>
    <property type="match status" value="1"/>
</dbReference>
<dbReference type="Proteomes" id="UP000198619">
    <property type="component" value="Unassembled WGS sequence"/>
</dbReference>
<dbReference type="InterPro" id="IPR038323">
    <property type="entry name" value="ArAE_1_C_sf"/>
</dbReference>
<accession>A0A1I0W6K5</accession>